<dbReference type="PANTHER" id="PTHR34272">
    <property type="entry name" value="EXPRESSED PROTEIN"/>
    <property type="match status" value="1"/>
</dbReference>
<sequence>MKRKVLEITVAEAEEELPVTWRALRSPLECRRCGSLNSLERVVLAARSEIVWLFLLVGRMMGCGCLSTGELRYFCRMNGSYVEGDRDELLLRTYMIIFQQLDPGLSCQ</sequence>
<dbReference type="OrthoDB" id="1900495at2759"/>
<dbReference type="InterPro" id="IPR055513">
    <property type="entry name" value="DUF7086"/>
</dbReference>
<name>A0A2I0B2D4_9ASPA</name>
<gene>
    <name evidence="2" type="ORF">AXF42_Ash019142</name>
</gene>
<keyword evidence="3" id="KW-1185">Reference proteome</keyword>
<organism evidence="2 3">
    <name type="scientific">Apostasia shenzhenica</name>
    <dbReference type="NCBI Taxonomy" id="1088818"/>
    <lineage>
        <taxon>Eukaryota</taxon>
        <taxon>Viridiplantae</taxon>
        <taxon>Streptophyta</taxon>
        <taxon>Embryophyta</taxon>
        <taxon>Tracheophyta</taxon>
        <taxon>Spermatophyta</taxon>
        <taxon>Magnoliopsida</taxon>
        <taxon>Liliopsida</taxon>
        <taxon>Asparagales</taxon>
        <taxon>Orchidaceae</taxon>
        <taxon>Apostasioideae</taxon>
        <taxon>Apostasia</taxon>
    </lineage>
</organism>
<evidence type="ECO:0000259" key="1">
    <source>
        <dbReference type="Pfam" id="PF23324"/>
    </source>
</evidence>
<feature type="domain" description="DUF7086" evidence="1">
    <location>
        <begin position="11"/>
        <end position="101"/>
    </location>
</feature>
<dbReference type="Proteomes" id="UP000236161">
    <property type="component" value="Unassembled WGS sequence"/>
</dbReference>
<dbReference type="EMBL" id="KZ451922">
    <property type="protein sequence ID" value="PKA61936.1"/>
    <property type="molecule type" value="Genomic_DNA"/>
</dbReference>
<dbReference type="STRING" id="1088818.A0A2I0B2D4"/>
<evidence type="ECO:0000313" key="3">
    <source>
        <dbReference type="Proteomes" id="UP000236161"/>
    </source>
</evidence>
<proteinExistence type="predicted"/>
<dbReference type="AlphaFoldDB" id="A0A2I0B2D4"/>
<dbReference type="PANTHER" id="PTHR34272:SF1">
    <property type="entry name" value="EXPRESSED PROTEIN"/>
    <property type="match status" value="1"/>
</dbReference>
<accession>A0A2I0B2D4</accession>
<dbReference type="Pfam" id="PF23324">
    <property type="entry name" value="DUF7086"/>
    <property type="match status" value="1"/>
</dbReference>
<evidence type="ECO:0000313" key="2">
    <source>
        <dbReference type="EMBL" id="PKA61936.1"/>
    </source>
</evidence>
<protein>
    <recommendedName>
        <fullName evidence="1">DUF7086 domain-containing protein</fullName>
    </recommendedName>
</protein>
<reference evidence="2 3" key="1">
    <citation type="journal article" date="2017" name="Nature">
        <title>The Apostasia genome and the evolution of orchids.</title>
        <authorList>
            <person name="Zhang G.Q."/>
            <person name="Liu K.W."/>
            <person name="Li Z."/>
            <person name="Lohaus R."/>
            <person name="Hsiao Y.Y."/>
            <person name="Niu S.C."/>
            <person name="Wang J.Y."/>
            <person name="Lin Y.C."/>
            <person name="Xu Q."/>
            <person name="Chen L.J."/>
            <person name="Yoshida K."/>
            <person name="Fujiwara S."/>
            <person name="Wang Z.W."/>
            <person name="Zhang Y.Q."/>
            <person name="Mitsuda N."/>
            <person name="Wang M."/>
            <person name="Liu G.H."/>
            <person name="Pecoraro L."/>
            <person name="Huang H.X."/>
            <person name="Xiao X.J."/>
            <person name="Lin M."/>
            <person name="Wu X.Y."/>
            <person name="Wu W.L."/>
            <person name="Chen Y.Y."/>
            <person name="Chang S.B."/>
            <person name="Sakamoto S."/>
            <person name="Ohme-Takagi M."/>
            <person name="Yagi M."/>
            <person name="Zeng S.J."/>
            <person name="Shen C.Y."/>
            <person name="Yeh C.M."/>
            <person name="Luo Y.B."/>
            <person name="Tsai W.C."/>
            <person name="Van de Peer Y."/>
            <person name="Liu Z.J."/>
        </authorList>
    </citation>
    <scope>NUCLEOTIDE SEQUENCE [LARGE SCALE GENOMIC DNA]</scope>
    <source>
        <strain evidence="3">cv. Shenzhen</strain>
        <tissue evidence="2">Stem</tissue>
    </source>
</reference>